<comment type="cofactor">
    <cofactor evidence="2">
        <name>Mg(2+)</name>
        <dbReference type="ChEBI" id="CHEBI:18420"/>
    </cofactor>
</comment>
<feature type="binding site" evidence="9">
    <location>
        <position position="8"/>
    </location>
    <ligand>
        <name>a divalent metal cation</name>
        <dbReference type="ChEBI" id="CHEBI:60240"/>
    </ligand>
</feature>
<reference evidence="11 12" key="1">
    <citation type="journal article" date="2019" name="Front. Microbiol.">
        <title>Thermoanaerosceptrum fracticalcis gen. nov. sp. nov., a Novel Fumarate-Fermenting Microorganism From a Deep Fractured Carbonate Aquifer of the US Great Basin.</title>
        <authorList>
            <person name="Hamilton-Brehm S.D."/>
            <person name="Stewart L.E."/>
            <person name="Zavarin M."/>
            <person name="Caldwell M."/>
            <person name="Lawson P.A."/>
            <person name="Onstott T.C."/>
            <person name="Grzymski J."/>
            <person name="Neveux I."/>
            <person name="Lollar B.S."/>
            <person name="Russell C.E."/>
            <person name="Moser D.P."/>
        </authorList>
    </citation>
    <scope>NUCLEOTIDE SEQUENCE [LARGE SCALE GENOMIC DNA]</scope>
    <source>
        <strain evidence="11 12">DRI-13</strain>
    </source>
</reference>
<dbReference type="InterPro" id="IPR036523">
    <property type="entry name" value="SurE-like_sf"/>
</dbReference>
<dbReference type="SUPFAM" id="SSF64167">
    <property type="entry name" value="SurE-like"/>
    <property type="match status" value="1"/>
</dbReference>
<dbReference type="GO" id="GO:0004309">
    <property type="term" value="F:exopolyphosphatase activity"/>
    <property type="evidence" value="ECO:0007669"/>
    <property type="project" value="TreeGrafter"/>
</dbReference>
<feature type="domain" description="Survival protein SurE-like phosphatase/nucleotidase" evidence="10">
    <location>
        <begin position="3"/>
        <end position="189"/>
    </location>
</feature>
<dbReference type="NCBIfam" id="NF001492">
    <property type="entry name" value="PRK00346.2-2"/>
    <property type="match status" value="1"/>
</dbReference>
<dbReference type="PANTHER" id="PTHR30457">
    <property type="entry name" value="5'-NUCLEOTIDASE SURE"/>
    <property type="match status" value="1"/>
</dbReference>
<evidence type="ECO:0000256" key="4">
    <source>
        <dbReference type="ARBA" id="ARBA00011062"/>
    </source>
</evidence>
<keyword evidence="8 9" id="KW-0378">Hydrolase</keyword>
<evidence type="ECO:0000313" key="11">
    <source>
        <dbReference type="EMBL" id="QNB45792.1"/>
    </source>
</evidence>
<organism evidence="11 12">
    <name type="scientific">Thermanaerosceptrum fracticalcis</name>
    <dbReference type="NCBI Taxonomy" id="1712410"/>
    <lineage>
        <taxon>Bacteria</taxon>
        <taxon>Bacillati</taxon>
        <taxon>Bacillota</taxon>
        <taxon>Clostridia</taxon>
        <taxon>Eubacteriales</taxon>
        <taxon>Peptococcaceae</taxon>
        <taxon>Thermanaerosceptrum</taxon>
    </lineage>
</organism>
<dbReference type="GO" id="GO:0046872">
    <property type="term" value="F:metal ion binding"/>
    <property type="evidence" value="ECO:0007669"/>
    <property type="project" value="UniProtKB-UniRule"/>
</dbReference>
<dbReference type="KEGG" id="tfr:BR63_05370"/>
<comment type="subcellular location">
    <subcellularLocation>
        <location evidence="3 9">Cytoplasm</location>
    </subcellularLocation>
</comment>
<dbReference type="GO" id="GO:0000166">
    <property type="term" value="F:nucleotide binding"/>
    <property type="evidence" value="ECO:0007669"/>
    <property type="project" value="UniProtKB-KW"/>
</dbReference>
<dbReference type="InterPro" id="IPR030048">
    <property type="entry name" value="SurE"/>
</dbReference>
<dbReference type="EC" id="3.1.3.5" evidence="9"/>
<evidence type="ECO:0000256" key="7">
    <source>
        <dbReference type="ARBA" id="ARBA00022741"/>
    </source>
</evidence>
<evidence type="ECO:0000259" key="10">
    <source>
        <dbReference type="Pfam" id="PF01975"/>
    </source>
</evidence>
<evidence type="ECO:0000313" key="12">
    <source>
        <dbReference type="Proteomes" id="UP000515847"/>
    </source>
</evidence>
<dbReference type="FunFam" id="3.40.1210.10:FF:000001">
    <property type="entry name" value="5'/3'-nucleotidase SurE"/>
    <property type="match status" value="1"/>
</dbReference>
<keyword evidence="6 9" id="KW-0479">Metal-binding</keyword>
<dbReference type="OrthoDB" id="9780815at2"/>
<name>A0A7G6E138_THEFR</name>
<proteinExistence type="inferred from homology"/>
<keyword evidence="7 9" id="KW-0547">Nucleotide-binding</keyword>
<comment type="cofactor">
    <cofactor evidence="9">
        <name>a divalent metal cation</name>
        <dbReference type="ChEBI" id="CHEBI:60240"/>
    </cofactor>
    <text evidence="9">Binds 1 divalent metal cation per subunit.</text>
</comment>
<evidence type="ECO:0000256" key="8">
    <source>
        <dbReference type="ARBA" id="ARBA00022801"/>
    </source>
</evidence>
<evidence type="ECO:0000256" key="2">
    <source>
        <dbReference type="ARBA" id="ARBA00001946"/>
    </source>
</evidence>
<sequence length="258" mass="28207">MQILVTNDDGIMAPGLLELAKTMTKLGEVIVVAPAEEKSATGHGITIHQPLRIKEFHLPGIGQAWAVTGTPADCVKLGLKELVSKECSLVISGINNGPNLGTDVLYSGTVSAAIEGVLLGIPSIAVSLASYEADDYKLSAEVALFVAEQLYANKETLPPDTLLNINVPPVPRERLKGYKVTKLGIREYENVFDKRTDPRGRPYYWLAGDIIPSREEDPEIDLVAVEYNFVSVTPIHFDLTNYRIINKVKEWGIEAVKP</sequence>
<evidence type="ECO:0000256" key="6">
    <source>
        <dbReference type="ARBA" id="ARBA00022723"/>
    </source>
</evidence>
<evidence type="ECO:0000256" key="1">
    <source>
        <dbReference type="ARBA" id="ARBA00000815"/>
    </source>
</evidence>
<dbReference type="EMBL" id="CP045798">
    <property type="protein sequence ID" value="QNB45792.1"/>
    <property type="molecule type" value="Genomic_DNA"/>
</dbReference>
<dbReference type="GO" id="GO:0008253">
    <property type="term" value="F:5'-nucleotidase activity"/>
    <property type="evidence" value="ECO:0007669"/>
    <property type="project" value="UniProtKB-UniRule"/>
</dbReference>
<dbReference type="NCBIfam" id="NF001490">
    <property type="entry name" value="PRK00346.1-4"/>
    <property type="match status" value="1"/>
</dbReference>
<dbReference type="Gene3D" id="3.40.1210.10">
    <property type="entry name" value="Survival protein SurE-like phosphatase/nucleotidase"/>
    <property type="match status" value="1"/>
</dbReference>
<protein>
    <recommendedName>
        <fullName evidence="9">5'-nucleotidase SurE</fullName>
        <ecNumber evidence="9">3.1.3.5</ecNumber>
    </recommendedName>
    <alternativeName>
        <fullName evidence="9">Nucleoside 5'-monophosphate phosphohydrolase</fullName>
    </alternativeName>
</protein>
<feature type="binding site" evidence="9">
    <location>
        <position position="9"/>
    </location>
    <ligand>
        <name>a divalent metal cation</name>
        <dbReference type="ChEBI" id="CHEBI:60240"/>
    </ligand>
</feature>
<dbReference type="GO" id="GO:0005737">
    <property type="term" value="C:cytoplasm"/>
    <property type="evidence" value="ECO:0007669"/>
    <property type="project" value="UniProtKB-SubCell"/>
</dbReference>
<keyword evidence="12" id="KW-1185">Reference proteome</keyword>
<accession>A0A7G6E138</accession>
<dbReference type="AlphaFoldDB" id="A0A7G6E138"/>
<gene>
    <name evidence="9 11" type="primary">surE</name>
    <name evidence="11" type="ORF">BR63_05370</name>
</gene>
<dbReference type="GO" id="GO:0008254">
    <property type="term" value="F:3'-nucleotidase activity"/>
    <property type="evidence" value="ECO:0007669"/>
    <property type="project" value="TreeGrafter"/>
</dbReference>
<dbReference type="Pfam" id="PF01975">
    <property type="entry name" value="SurE"/>
    <property type="match status" value="1"/>
</dbReference>
<keyword evidence="5 9" id="KW-0963">Cytoplasm</keyword>
<evidence type="ECO:0000256" key="5">
    <source>
        <dbReference type="ARBA" id="ARBA00022490"/>
    </source>
</evidence>
<dbReference type="InterPro" id="IPR002828">
    <property type="entry name" value="SurE-like_Pase/nucleotidase"/>
</dbReference>
<feature type="binding site" evidence="9">
    <location>
        <position position="95"/>
    </location>
    <ligand>
        <name>a divalent metal cation</name>
        <dbReference type="ChEBI" id="CHEBI:60240"/>
    </ligand>
</feature>
<feature type="binding site" evidence="9">
    <location>
        <position position="39"/>
    </location>
    <ligand>
        <name>a divalent metal cation</name>
        <dbReference type="ChEBI" id="CHEBI:60240"/>
    </ligand>
</feature>
<dbReference type="HAMAP" id="MF_00060">
    <property type="entry name" value="SurE"/>
    <property type="match status" value="1"/>
</dbReference>
<evidence type="ECO:0000256" key="9">
    <source>
        <dbReference type="HAMAP-Rule" id="MF_00060"/>
    </source>
</evidence>
<dbReference type="PANTHER" id="PTHR30457:SF12">
    <property type="entry name" value="5'_3'-NUCLEOTIDASE SURE"/>
    <property type="match status" value="1"/>
</dbReference>
<comment type="function">
    <text evidence="9">Nucleotidase that shows phosphatase activity on nucleoside 5'-monophosphates.</text>
</comment>
<dbReference type="NCBIfam" id="TIGR00087">
    <property type="entry name" value="surE"/>
    <property type="match status" value="1"/>
</dbReference>
<dbReference type="Proteomes" id="UP000515847">
    <property type="component" value="Chromosome"/>
</dbReference>
<comment type="catalytic activity">
    <reaction evidence="1 9">
        <text>a ribonucleoside 5'-phosphate + H2O = a ribonucleoside + phosphate</text>
        <dbReference type="Rhea" id="RHEA:12484"/>
        <dbReference type="ChEBI" id="CHEBI:15377"/>
        <dbReference type="ChEBI" id="CHEBI:18254"/>
        <dbReference type="ChEBI" id="CHEBI:43474"/>
        <dbReference type="ChEBI" id="CHEBI:58043"/>
        <dbReference type="EC" id="3.1.3.5"/>
    </reaction>
</comment>
<comment type="similarity">
    <text evidence="4 9">Belongs to the SurE nucleotidase family.</text>
</comment>
<evidence type="ECO:0000256" key="3">
    <source>
        <dbReference type="ARBA" id="ARBA00004496"/>
    </source>
</evidence>
<dbReference type="RefSeq" id="WP_034419667.1">
    <property type="nucleotide sequence ID" value="NZ_CP045798.1"/>
</dbReference>